<dbReference type="SUPFAM" id="SSF103473">
    <property type="entry name" value="MFS general substrate transporter"/>
    <property type="match status" value="1"/>
</dbReference>
<feature type="transmembrane region" description="Helical" evidence="6">
    <location>
        <begin position="356"/>
        <end position="380"/>
    </location>
</feature>
<feature type="transmembrane region" description="Helical" evidence="6">
    <location>
        <begin position="185"/>
        <end position="202"/>
    </location>
</feature>
<feature type="transmembrane region" description="Helical" evidence="6">
    <location>
        <begin position="54"/>
        <end position="78"/>
    </location>
</feature>
<feature type="transmembrane region" description="Helical" evidence="6">
    <location>
        <begin position="392"/>
        <end position="416"/>
    </location>
</feature>
<feature type="transmembrane region" description="Helical" evidence="6">
    <location>
        <begin position="235"/>
        <end position="256"/>
    </location>
</feature>
<evidence type="ECO:0000256" key="1">
    <source>
        <dbReference type="ARBA" id="ARBA00004651"/>
    </source>
</evidence>
<feature type="transmembrane region" description="Helical" evidence="6">
    <location>
        <begin position="85"/>
        <end position="108"/>
    </location>
</feature>
<feature type="transmembrane region" description="Helical" evidence="6">
    <location>
        <begin position="320"/>
        <end position="344"/>
    </location>
</feature>
<feature type="domain" description="Major facilitator superfamily (MFS) profile" evidence="7">
    <location>
        <begin position="183"/>
        <end position="435"/>
    </location>
</feature>
<dbReference type="PANTHER" id="PTHR23526:SF2">
    <property type="entry name" value="MAJOR FACILITATOR SUPERFAMILY (MFS) PROFILE DOMAIN-CONTAINING PROTEIN"/>
    <property type="match status" value="1"/>
</dbReference>
<dbReference type="PANTHER" id="PTHR23526">
    <property type="entry name" value="INTEGRAL MEMBRANE TRANSPORT PROTEIN-RELATED"/>
    <property type="match status" value="1"/>
</dbReference>
<feature type="transmembrane region" description="Helical" evidence="6">
    <location>
        <begin position="296"/>
        <end position="314"/>
    </location>
</feature>
<proteinExistence type="predicted"/>
<feature type="transmembrane region" description="Helical" evidence="6">
    <location>
        <begin position="262"/>
        <end position="284"/>
    </location>
</feature>
<feature type="transmembrane region" description="Helical" evidence="6">
    <location>
        <begin position="152"/>
        <end position="173"/>
    </location>
</feature>
<dbReference type="RefSeq" id="WP_344905451.1">
    <property type="nucleotide sequence ID" value="NZ_BAAAYO010000002.1"/>
</dbReference>
<dbReference type="PROSITE" id="PS50850">
    <property type="entry name" value="MFS"/>
    <property type="match status" value="1"/>
</dbReference>
<reference evidence="8 9" key="1">
    <citation type="submission" date="2024-09" db="EMBL/GenBank/DDBJ databases">
        <authorList>
            <person name="Sun Q."/>
            <person name="Mori K."/>
        </authorList>
    </citation>
    <scope>NUCLEOTIDE SEQUENCE [LARGE SCALE GENOMIC DNA]</scope>
    <source>
        <strain evidence="8 9">JCM 12520</strain>
    </source>
</reference>
<keyword evidence="9" id="KW-1185">Reference proteome</keyword>
<keyword evidence="2" id="KW-0813">Transport</keyword>
<dbReference type="Proteomes" id="UP001589619">
    <property type="component" value="Unassembled WGS sequence"/>
</dbReference>
<feature type="transmembrane region" description="Helical" evidence="6">
    <location>
        <begin position="21"/>
        <end position="48"/>
    </location>
</feature>
<accession>A0ABV5VRN8</accession>
<dbReference type="InterPro" id="IPR036259">
    <property type="entry name" value="MFS_trans_sf"/>
</dbReference>
<dbReference type="Gene3D" id="1.20.1250.20">
    <property type="entry name" value="MFS general substrate transporter like domains"/>
    <property type="match status" value="2"/>
</dbReference>
<organism evidence="8 9">
    <name type="scientific">Paenibacillus hodogayensis</name>
    <dbReference type="NCBI Taxonomy" id="279208"/>
    <lineage>
        <taxon>Bacteria</taxon>
        <taxon>Bacillati</taxon>
        <taxon>Bacillota</taxon>
        <taxon>Bacilli</taxon>
        <taxon>Bacillales</taxon>
        <taxon>Paenibacillaceae</taxon>
        <taxon>Paenibacillus</taxon>
    </lineage>
</organism>
<name>A0ABV5VRN8_9BACL</name>
<evidence type="ECO:0000313" key="8">
    <source>
        <dbReference type="EMBL" id="MFB9750942.1"/>
    </source>
</evidence>
<feature type="transmembrane region" description="Helical" evidence="6">
    <location>
        <begin position="114"/>
        <end position="140"/>
    </location>
</feature>
<dbReference type="EMBL" id="JBHMAG010000004">
    <property type="protein sequence ID" value="MFB9750942.1"/>
    <property type="molecule type" value="Genomic_DNA"/>
</dbReference>
<protein>
    <submittedName>
        <fullName evidence="8">MFS transporter</fullName>
    </submittedName>
</protein>
<evidence type="ECO:0000256" key="5">
    <source>
        <dbReference type="ARBA" id="ARBA00023136"/>
    </source>
</evidence>
<evidence type="ECO:0000256" key="4">
    <source>
        <dbReference type="ARBA" id="ARBA00022989"/>
    </source>
</evidence>
<dbReference type="Pfam" id="PF07690">
    <property type="entry name" value="MFS_1"/>
    <property type="match status" value="1"/>
</dbReference>
<sequence>MELFRRRRRGRKPSSYRRGMLAAILEGIPSILLFQLLGGPFVTGYLLYLGASSFQVGIVLAIPSLANTLQIIGALLIQRYSNRKLLFTMLCGAHRILWVLAGVAPLLLPKEYGVGAYIVVCMLAFVGQAIGAVFWTSLIADMVPAQVRGRYFGIRNTILWAGGCIAILVFGQLLDRLPEPQGFHVLYAVAAVCVVIDIFFFFQYPNHPFEKSEQSGTRAMLAVPFRNKAFLKSMLFIALWLFLQGISVPFFNYVMLNIMQLGYKWIAIATMTQNVAMMFGYYMWGNLNARYSSRKLLFWTLPVIAASCMGWGLLSALPAIGVLLLVHILVGVGTGGFNQLMFNFVVGDTPKAERPVFIAVFYALTGMAGFLGPLLGGALYRFTAGMPQWVSLFGISLAVGTMLLIVAAVIGSAVLLDRKLGFPRKRGATEWRREG</sequence>
<keyword evidence="5 6" id="KW-0472">Membrane</keyword>
<evidence type="ECO:0000256" key="2">
    <source>
        <dbReference type="ARBA" id="ARBA00022448"/>
    </source>
</evidence>
<evidence type="ECO:0000313" key="9">
    <source>
        <dbReference type="Proteomes" id="UP001589619"/>
    </source>
</evidence>
<gene>
    <name evidence="8" type="ORF">ACFFNY_05070</name>
</gene>
<evidence type="ECO:0000259" key="7">
    <source>
        <dbReference type="PROSITE" id="PS50850"/>
    </source>
</evidence>
<keyword evidence="4 6" id="KW-1133">Transmembrane helix</keyword>
<dbReference type="InterPro" id="IPR020846">
    <property type="entry name" value="MFS_dom"/>
</dbReference>
<comment type="subcellular location">
    <subcellularLocation>
        <location evidence="1">Cell membrane</location>
        <topology evidence="1">Multi-pass membrane protein</topology>
    </subcellularLocation>
</comment>
<dbReference type="InterPro" id="IPR011701">
    <property type="entry name" value="MFS"/>
</dbReference>
<dbReference type="InterPro" id="IPR052528">
    <property type="entry name" value="Sugar_transport-like"/>
</dbReference>
<evidence type="ECO:0000256" key="6">
    <source>
        <dbReference type="SAM" id="Phobius"/>
    </source>
</evidence>
<keyword evidence="3 6" id="KW-0812">Transmembrane</keyword>
<evidence type="ECO:0000256" key="3">
    <source>
        <dbReference type="ARBA" id="ARBA00022692"/>
    </source>
</evidence>
<comment type="caution">
    <text evidence="8">The sequence shown here is derived from an EMBL/GenBank/DDBJ whole genome shotgun (WGS) entry which is preliminary data.</text>
</comment>